<evidence type="ECO:0000313" key="1">
    <source>
        <dbReference type="EMBL" id="KAG4411986.1"/>
    </source>
</evidence>
<reference evidence="1" key="1">
    <citation type="submission" date="2021-02" db="EMBL/GenBank/DDBJ databases">
        <title>Genome sequence Cadophora malorum strain M34.</title>
        <authorList>
            <person name="Stefanovic E."/>
            <person name="Vu D."/>
            <person name="Scully C."/>
            <person name="Dijksterhuis J."/>
            <person name="Roader J."/>
            <person name="Houbraken J."/>
        </authorList>
    </citation>
    <scope>NUCLEOTIDE SEQUENCE</scope>
    <source>
        <strain evidence="1">M34</strain>
    </source>
</reference>
<gene>
    <name evidence="1" type="ORF">IFR04_014873</name>
</gene>
<dbReference type="EMBL" id="JAFJYH010000421">
    <property type="protein sequence ID" value="KAG4411986.1"/>
    <property type="molecule type" value="Genomic_DNA"/>
</dbReference>
<sequence length="58" mass="6379">MTLGRTLPNGKAVIDSSFKRSTDSKRHKLIDIASTAIFFSKQNPGVSSEFRDGPRSKP</sequence>
<protein>
    <submittedName>
        <fullName evidence="1">Uncharacterized protein</fullName>
    </submittedName>
</protein>
<dbReference type="AlphaFoldDB" id="A0A8H7VZ30"/>
<dbReference type="Proteomes" id="UP000664132">
    <property type="component" value="Unassembled WGS sequence"/>
</dbReference>
<evidence type="ECO:0000313" key="2">
    <source>
        <dbReference type="Proteomes" id="UP000664132"/>
    </source>
</evidence>
<accession>A0A8H7VZ30</accession>
<name>A0A8H7VZ30_9HELO</name>
<organism evidence="1 2">
    <name type="scientific">Cadophora malorum</name>
    <dbReference type="NCBI Taxonomy" id="108018"/>
    <lineage>
        <taxon>Eukaryota</taxon>
        <taxon>Fungi</taxon>
        <taxon>Dikarya</taxon>
        <taxon>Ascomycota</taxon>
        <taxon>Pezizomycotina</taxon>
        <taxon>Leotiomycetes</taxon>
        <taxon>Helotiales</taxon>
        <taxon>Ploettnerulaceae</taxon>
        <taxon>Cadophora</taxon>
    </lineage>
</organism>
<comment type="caution">
    <text evidence="1">The sequence shown here is derived from an EMBL/GenBank/DDBJ whole genome shotgun (WGS) entry which is preliminary data.</text>
</comment>
<keyword evidence="2" id="KW-1185">Reference proteome</keyword>
<proteinExistence type="predicted"/>